<dbReference type="Proteomes" id="UP000536275">
    <property type="component" value="Unassembled WGS sequence"/>
</dbReference>
<evidence type="ECO:0000256" key="6">
    <source>
        <dbReference type="ARBA" id="ARBA00022833"/>
    </source>
</evidence>
<dbReference type="Pfam" id="PF02953">
    <property type="entry name" value="zf-Tim10_DDP"/>
    <property type="match status" value="1"/>
</dbReference>
<evidence type="ECO:0000256" key="2">
    <source>
        <dbReference type="ARBA" id="ARBA00006720"/>
    </source>
</evidence>
<dbReference type="FunFam" id="1.10.287.810:FF:000001">
    <property type="entry name" value="mitochondrial import inner membrane translocase subunit TIM13"/>
    <property type="match status" value="1"/>
</dbReference>
<accession>A0A8H6F4R9</accession>
<evidence type="ECO:0000256" key="9">
    <source>
        <dbReference type="ARBA" id="ARBA00023128"/>
    </source>
</evidence>
<evidence type="ECO:0000256" key="10">
    <source>
        <dbReference type="ARBA" id="ARBA00023136"/>
    </source>
</evidence>
<dbReference type="GO" id="GO:0046872">
    <property type="term" value="F:metal ion binding"/>
    <property type="evidence" value="ECO:0007669"/>
    <property type="project" value="UniProtKB-KW"/>
</dbReference>
<comment type="subunit">
    <text evidence="13">Heterohexamer.</text>
</comment>
<keyword evidence="6" id="KW-0862">Zinc</keyword>
<keyword evidence="10" id="KW-0472">Membrane</keyword>
<comment type="domain">
    <text evidence="13">The twin CX3C motif contains 4 conserved Cys residues that form 2 disulfide bonds in the mitochondrial intermembrane space.</text>
</comment>
<dbReference type="InterPro" id="IPR004217">
    <property type="entry name" value="Tim10-like"/>
</dbReference>
<evidence type="ECO:0000256" key="13">
    <source>
        <dbReference type="RuleBase" id="RU367043"/>
    </source>
</evidence>
<evidence type="ECO:0000313" key="16">
    <source>
        <dbReference type="EMBL" id="KAF6069851.1"/>
    </source>
</evidence>
<keyword evidence="11 13" id="KW-1015">Disulfide bond</keyword>
<comment type="function">
    <text evidence="13">Mitochondrial intermembrane chaperone that participates in the import and insertion of some multi-pass transmembrane proteins into the mitochondrial inner membrane. Also required for the transfer of beta-barrel precursors from the TOM complex to the sorting and assembly machinery (SAM complex) of the outer membrane. Acts as a chaperone-like protein that protects the hydrophobic precursors from aggregation and guide them through the mitochondrial intermembrane space.</text>
</comment>
<dbReference type="SMR" id="A0A8H6F4R9"/>
<evidence type="ECO:0000256" key="7">
    <source>
        <dbReference type="ARBA" id="ARBA00022927"/>
    </source>
</evidence>
<comment type="similarity">
    <text evidence="2 13">Belongs to the small Tim family.</text>
</comment>
<dbReference type="Gene3D" id="1.10.287.810">
    <property type="entry name" value="Mitochondrial import inner membrane translocase subunit tim13 like domains"/>
    <property type="match status" value="1"/>
</dbReference>
<dbReference type="SUPFAM" id="SSF144122">
    <property type="entry name" value="Tim10-like"/>
    <property type="match status" value="1"/>
</dbReference>
<evidence type="ECO:0000256" key="8">
    <source>
        <dbReference type="ARBA" id="ARBA00023010"/>
    </source>
</evidence>
<feature type="domain" description="Tim10-like" evidence="15">
    <location>
        <begin position="39"/>
        <end position="100"/>
    </location>
</feature>
<dbReference type="EMBL" id="JABWAD010000028">
    <property type="protein sequence ID" value="KAF6069851.1"/>
    <property type="molecule type" value="Genomic_DNA"/>
</dbReference>
<dbReference type="GO" id="GO:0005743">
    <property type="term" value="C:mitochondrial inner membrane"/>
    <property type="evidence" value="ECO:0007669"/>
    <property type="project" value="UniProtKB-SubCell"/>
</dbReference>
<dbReference type="OMA" id="MAAWNQV"/>
<organism evidence="16 17">
    <name type="scientific">Candida albicans</name>
    <name type="common">Yeast</name>
    <dbReference type="NCBI Taxonomy" id="5476"/>
    <lineage>
        <taxon>Eukaryota</taxon>
        <taxon>Fungi</taxon>
        <taxon>Dikarya</taxon>
        <taxon>Ascomycota</taxon>
        <taxon>Saccharomycotina</taxon>
        <taxon>Pichiomycetes</taxon>
        <taxon>Debaryomycetaceae</taxon>
        <taxon>Candida/Lodderomyces clade</taxon>
        <taxon>Candida</taxon>
    </lineage>
</organism>
<dbReference type="AlphaFoldDB" id="A0A8H6F4R9"/>
<dbReference type="GO" id="GO:0045039">
    <property type="term" value="P:protein insertion into mitochondrial inner membrane"/>
    <property type="evidence" value="ECO:0007669"/>
    <property type="project" value="UniProtKB-ARBA"/>
</dbReference>
<evidence type="ECO:0000259" key="15">
    <source>
        <dbReference type="Pfam" id="PF02953"/>
    </source>
</evidence>
<evidence type="ECO:0000256" key="4">
    <source>
        <dbReference type="ARBA" id="ARBA00022723"/>
    </source>
</evidence>
<dbReference type="InterPro" id="IPR035427">
    <property type="entry name" value="Tim10-like_dom_sf"/>
</dbReference>
<reference evidence="16 17" key="1">
    <citation type="submission" date="2020-03" db="EMBL/GenBank/DDBJ databases">
        <title>FDA dAtabase for Regulatory Grade micrObial Sequences (FDA-ARGOS): Supporting development and validation of Infectious Disease Dx tests.</title>
        <authorList>
            <person name="Campos J."/>
            <person name="Goldberg B."/>
            <person name="Tallon L."/>
            <person name="Sadzewicz L."/>
            <person name="Vavikolanu K."/>
            <person name="Mehta A."/>
            <person name="Aluvathingal J."/>
            <person name="Nadendla S."/>
            <person name="Nandy P."/>
            <person name="Geyer C."/>
            <person name="Yan Y."/>
            <person name="Sichtig H."/>
        </authorList>
    </citation>
    <scope>NUCLEOTIDE SEQUENCE [LARGE SCALE GENOMIC DNA]</scope>
    <source>
        <strain evidence="16 17">FDAARGOS_656</strain>
    </source>
</reference>
<dbReference type="GO" id="GO:0015031">
    <property type="term" value="P:protein transport"/>
    <property type="evidence" value="ECO:0007669"/>
    <property type="project" value="UniProtKB-KW"/>
</dbReference>
<keyword evidence="7 13" id="KW-0653">Protein transport</keyword>
<gene>
    <name evidence="16" type="primary">TIM13</name>
    <name evidence="16" type="ORF">FOB64_002559</name>
</gene>
<feature type="compositionally biased region" description="Low complexity" evidence="14">
    <location>
        <begin position="1"/>
        <end position="30"/>
    </location>
</feature>
<sequence>MAFWNSSSSSSSSSGQTDSSSTSSPASLRSQQIKQDLQNQISQELAAANATELVRTITENCFDKCILIPKDTLSPTELQCISQCREKYMRSWNVISKAYIGRIQQEQHH</sequence>
<keyword evidence="9 13" id="KW-0496">Mitochondrion</keyword>
<keyword evidence="8 13" id="KW-0811">Translocation</keyword>
<name>A0A8H6F4R9_CANAX</name>
<keyword evidence="4" id="KW-0479">Metal-binding</keyword>
<proteinExistence type="inferred from homology"/>
<evidence type="ECO:0000313" key="17">
    <source>
        <dbReference type="Proteomes" id="UP000536275"/>
    </source>
</evidence>
<comment type="subcellular location">
    <subcellularLocation>
        <location evidence="1 13">Mitochondrion inner membrane</location>
        <topology evidence="1 13">Peripheral membrane protein</topology>
        <orientation evidence="1 13">Intermembrane side</orientation>
    </subcellularLocation>
</comment>
<dbReference type="GO" id="GO:0042719">
    <property type="term" value="C:mitochondrial intermembrane space chaperone complex"/>
    <property type="evidence" value="ECO:0007669"/>
    <property type="project" value="UniProtKB-ARBA"/>
</dbReference>
<keyword evidence="3 13" id="KW-0813">Transport</keyword>
<evidence type="ECO:0000256" key="5">
    <source>
        <dbReference type="ARBA" id="ARBA00022792"/>
    </source>
</evidence>
<evidence type="ECO:0000256" key="12">
    <source>
        <dbReference type="ARBA" id="ARBA00023186"/>
    </source>
</evidence>
<keyword evidence="5 13" id="KW-0999">Mitochondrion inner membrane</keyword>
<comment type="caution">
    <text evidence="16">The sequence shown here is derived from an EMBL/GenBank/DDBJ whole genome shotgun (WGS) entry which is preliminary data.</text>
</comment>
<evidence type="ECO:0000256" key="1">
    <source>
        <dbReference type="ARBA" id="ARBA00004137"/>
    </source>
</evidence>
<evidence type="ECO:0000256" key="14">
    <source>
        <dbReference type="SAM" id="MobiDB-lite"/>
    </source>
</evidence>
<keyword evidence="12 13" id="KW-0143">Chaperone</keyword>
<feature type="region of interest" description="Disordered" evidence="14">
    <location>
        <begin position="1"/>
        <end position="35"/>
    </location>
</feature>
<evidence type="ECO:0000256" key="11">
    <source>
        <dbReference type="ARBA" id="ARBA00023157"/>
    </source>
</evidence>
<evidence type="ECO:0000256" key="3">
    <source>
        <dbReference type="ARBA" id="ARBA00022448"/>
    </source>
</evidence>
<protein>
    <recommendedName>
        <fullName evidence="13">Mitochondrial import inner membrane translocase subunit</fullName>
    </recommendedName>
</protein>